<dbReference type="OrthoDB" id="9806009at2"/>
<dbReference type="AlphaFoldDB" id="A0A369Q501"/>
<dbReference type="Gene3D" id="2.60.40.1180">
    <property type="entry name" value="Golgi alpha-mannosidase II"/>
    <property type="match status" value="1"/>
</dbReference>
<evidence type="ECO:0000256" key="1">
    <source>
        <dbReference type="SAM" id="SignalP"/>
    </source>
</evidence>
<dbReference type="InterPro" id="IPR013780">
    <property type="entry name" value="Glyco_hydro_b"/>
</dbReference>
<dbReference type="SUPFAM" id="SSF51011">
    <property type="entry name" value="Glycosyl hydrolase domain"/>
    <property type="match status" value="1"/>
</dbReference>
<dbReference type="RefSeq" id="WP_115401766.1">
    <property type="nucleotide sequence ID" value="NZ_QPKV01000002.1"/>
</dbReference>
<dbReference type="GO" id="GO:0009313">
    <property type="term" value="P:oligosaccharide catabolic process"/>
    <property type="evidence" value="ECO:0007669"/>
    <property type="project" value="TreeGrafter"/>
</dbReference>
<dbReference type="CDD" id="cd11313">
    <property type="entry name" value="AmyAc_arch_bac_AmyA"/>
    <property type="match status" value="1"/>
</dbReference>
<comment type="caution">
    <text evidence="3">The sequence shown here is derived from an EMBL/GenBank/DDBJ whole genome shotgun (WGS) entry which is preliminary data.</text>
</comment>
<keyword evidence="4" id="KW-1185">Reference proteome</keyword>
<reference evidence="3 4" key="1">
    <citation type="submission" date="2018-07" db="EMBL/GenBank/DDBJ databases">
        <title>Pedobacter sp. nov., isolated from soil.</title>
        <authorList>
            <person name="Zhou L.Y."/>
            <person name="Du Z.J."/>
        </authorList>
    </citation>
    <scope>NUCLEOTIDE SEQUENCE [LARGE SCALE GENOMIC DNA]</scope>
    <source>
        <strain evidence="3 4">JDX94</strain>
    </source>
</reference>
<dbReference type="Gene3D" id="3.20.20.80">
    <property type="entry name" value="Glycosidases"/>
    <property type="match status" value="1"/>
</dbReference>
<feature type="chain" id="PRO_5017000833" evidence="1">
    <location>
        <begin position="23"/>
        <end position="460"/>
    </location>
</feature>
<name>A0A369Q501_9SPHI</name>
<evidence type="ECO:0000313" key="4">
    <source>
        <dbReference type="Proteomes" id="UP000253961"/>
    </source>
</evidence>
<dbReference type="PANTHER" id="PTHR10357">
    <property type="entry name" value="ALPHA-AMYLASE FAMILY MEMBER"/>
    <property type="match status" value="1"/>
</dbReference>
<gene>
    <name evidence="3" type="ORF">DU508_05335</name>
</gene>
<protein>
    <submittedName>
        <fullName evidence="3">Alpha-amylase</fullName>
    </submittedName>
</protein>
<dbReference type="SMART" id="SM00642">
    <property type="entry name" value="Aamy"/>
    <property type="match status" value="1"/>
</dbReference>
<accession>A0A369Q501</accession>
<dbReference type="GO" id="GO:0004556">
    <property type="term" value="F:alpha-amylase activity"/>
    <property type="evidence" value="ECO:0007669"/>
    <property type="project" value="TreeGrafter"/>
</dbReference>
<proteinExistence type="predicted"/>
<feature type="signal peptide" evidence="1">
    <location>
        <begin position="1"/>
        <end position="22"/>
    </location>
</feature>
<dbReference type="SUPFAM" id="SSF51445">
    <property type="entry name" value="(Trans)glycosidases"/>
    <property type="match status" value="1"/>
</dbReference>
<evidence type="ECO:0000259" key="2">
    <source>
        <dbReference type="SMART" id="SM00642"/>
    </source>
</evidence>
<dbReference type="Pfam" id="PF00128">
    <property type="entry name" value="Alpha-amylase"/>
    <property type="match status" value="2"/>
</dbReference>
<keyword evidence="1" id="KW-0732">Signal</keyword>
<dbReference type="InterPro" id="IPR017853">
    <property type="entry name" value="GH"/>
</dbReference>
<dbReference type="InterPro" id="IPR006047">
    <property type="entry name" value="GH13_cat_dom"/>
</dbReference>
<organism evidence="3 4">
    <name type="scientific">Pedobacter chinensis</name>
    <dbReference type="NCBI Taxonomy" id="2282421"/>
    <lineage>
        <taxon>Bacteria</taxon>
        <taxon>Pseudomonadati</taxon>
        <taxon>Bacteroidota</taxon>
        <taxon>Sphingobacteriia</taxon>
        <taxon>Sphingobacteriales</taxon>
        <taxon>Sphingobacteriaceae</taxon>
        <taxon>Pedobacter</taxon>
    </lineage>
</organism>
<dbReference type="Proteomes" id="UP000253961">
    <property type="component" value="Unassembled WGS sequence"/>
</dbReference>
<sequence>MKYHYKHTMLRALLFFSISLFAFCKKDGNKIVPDTSYPQYGTPFAGVPNTTDAIIYQVNLRAFSQEANFKGVTAKMDSIKSLGVNVVYLMPIYPVGVLKSAGGLGSPYAVKDYKSVNTEFGSLEDLRSLVNAAHDRNMAVMLDWVASHTAWDNAWISNKNWYKQDVNGNIISPAGTNWTDVAALDYSKQDMRLAMIDAMKYWVFNANIDGFRCDAADFVPFDFWKQANDALKGITTHKLLMLAEGTRNDHFKAGFQMVYGFNYYSTLENKIFGNSNSVTLLQDLNTSEYATALPGSQVVRYITNHDVYLTDGSPVDIYGGKTGSMSAFLVTAFMKGVPMIYNGQEIGCARSMDFFYRTPIDWTTNPEMKAEYKKIINFRKGSDAVKNGDLALYSSDDVAAFTKSNANQKVFVVASFRGNPTTYTVPTALKGSWKNAFTGASVTLNDQLFLQPFQHMVLVK</sequence>
<feature type="domain" description="Glycosyl hydrolase family 13 catalytic" evidence="2">
    <location>
        <begin position="57"/>
        <end position="379"/>
    </location>
</feature>
<evidence type="ECO:0000313" key="3">
    <source>
        <dbReference type="EMBL" id="RDC58357.1"/>
    </source>
</evidence>
<dbReference type="EMBL" id="QPKV01000002">
    <property type="protein sequence ID" value="RDC58357.1"/>
    <property type="molecule type" value="Genomic_DNA"/>
</dbReference>
<dbReference type="PANTHER" id="PTHR10357:SF205">
    <property type="entry name" value="O-GLYCOSYL HYDROLASE FAMILY 13"/>
    <property type="match status" value="1"/>
</dbReference>